<organism evidence="1 2">
    <name type="scientific">Ligilactobacillus acidipiscis DSM 15836</name>
    <dbReference type="NCBI Taxonomy" id="1423716"/>
    <lineage>
        <taxon>Bacteria</taxon>
        <taxon>Bacillati</taxon>
        <taxon>Bacillota</taxon>
        <taxon>Bacilli</taxon>
        <taxon>Lactobacillales</taxon>
        <taxon>Lactobacillaceae</taxon>
        <taxon>Ligilactobacillus</taxon>
    </lineage>
</organism>
<proteinExistence type="predicted"/>
<evidence type="ECO:0000313" key="2">
    <source>
        <dbReference type="Proteomes" id="UP000051217"/>
    </source>
</evidence>
<evidence type="ECO:0000313" key="1">
    <source>
        <dbReference type="EMBL" id="KRM31954.1"/>
    </source>
</evidence>
<sequence length="189" mass="20893">MSIINGKACVVDGKPVDKVFSNGEQVYGKNLASGTNQEYVMGYGIPNTVWQDGYAYLKLPLNTAGEILPQDPHSFWYMLTKGTTYTQTIWFETDATVKDLSEAQITWHTGAGHDYQPARVQKLGQNSYKLVSTYTWPGKTYNNVRLFDIGGSSSAFDLSTGTYLKFGKLKLEKGSVATPWTPAPEDALN</sequence>
<protein>
    <recommendedName>
        <fullName evidence="3">Phage tail protein</fullName>
    </recommendedName>
</protein>
<dbReference type="EMBL" id="AZFI01000002">
    <property type="protein sequence ID" value="KRM31954.1"/>
    <property type="molecule type" value="Genomic_DNA"/>
</dbReference>
<name>A0ABR5PND6_9LACO</name>
<comment type="caution">
    <text evidence="1">The sequence shown here is derived from an EMBL/GenBank/DDBJ whole genome shotgun (WGS) entry which is preliminary data.</text>
</comment>
<evidence type="ECO:0008006" key="3">
    <source>
        <dbReference type="Google" id="ProtNLM"/>
    </source>
</evidence>
<keyword evidence="2" id="KW-1185">Reference proteome</keyword>
<dbReference type="Proteomes" id="UP000051217">
    <property type="component" value="Unassembled WGS sequence"/>
</dbReference>
<gene>
    <name evidence="1" type="ORF">FC65_GL000864</name>
</gene>
<reference evidence="1 2" key="1">
    <citation type="journal article" date="2015" name="Genome Announc.">
        <title>Expanding the biotechnology potential of lactobacilli through comparative genomics of 213 strains and associated genera.</title>
        <authorList>
            <person name="Sun Z."/>
            <person name="Harris H.M."/>
            <person name="McCann A."/>
            <person name="Guo C."/>
            <person name="Argimon S."/>
            <person name="Zhang W."/>
            <person name="Yang X."/>
            <person name="Jeffery I.B."/>
            <person name="Cooney J.C."/>
            <person name="Kagawa T.F."/>
            <person name="Liu W."/>
            <person name="Song Y."/>
            <person name="Salvetti E."/>
            <person name="Wrobel A."/>
            <person name="Rasinkangas P."/>
            <person name="Parkhill J."/>
            <person name="Rea M.C."/>
            <person name="O'Sullivan O."/>
            <person name="Ritari J."/>
            <person name="Douillard F.P."/>
            <person name="Paul Ross R."/>
            <person name="Yang R."/>
            <person name="Briner A.E."/>
            <person name="Felis G.E."/>
            <person name="de Vos W.M."/>
            <person name="Barrangou R."/>
            <person name="Klaenhammer T.R."/>
            <person name="Caufield P.W."/>
            <person name="Cui Y."/>
            <person name="Zhang H."/>
            <person name="O'Toole P.W."/>
        </authorList>
    </citation>
    <scope>NUCLEOTIDE SEQUENCE [LARGE SCALE GENOMIC DNA]</scope>
    <source>
        <strain evidence="1 2">DSM 15836</strain>
    </source>
</reference>
<accession>A0ABR5PND6</accession>
<dbReference type="RefSeq" id="WP_056971112.1">
    <property type="nucleotide sequence ID" value="NZ_AZFI01000002.1"/>
</dbReference>